<dbReference type="Gene3D" id="3.30.230.10">
    <property type="match status" value="1"/>
</dbReference>
<evidence type="ECO:0000256" key="1">
    <source>
        <dbReference type="ARBA" id="ARBA00006566"/>
    </source>
</evidence>
<sequence>MSGAIETARTRFERSFGASPDGVAFAPGRVNLIGDHVDYNDGLVLPMPLALGTAVAWKRREDELLDVRASDYGDEVSRFHPGEEPPVQDGWHSLVHGMAQLLHEEGLVGGGLDLLIAGDLPRGSGLSSSASLCIAIGRALLEAAGAMGYSPTRLAQIAQQVEHRFAGVACGIMDQMVVAAGKEGKAMLLDCRSLEWRQVGLPKDWSVIVVQSGVTRELVDGAYNSRRTDCEAAAEALGVASLRDVDPAGVDYSALGETQALRARHVVSEIERTRQAAAAIDDRDLERLGSLLRDAHASMRDLFEASHPQVDAQVDWLNEIIGAQGGARMTGGGFGGSIVLFCEASEADRVVGEIDRDGKPLHGFGEVTIRAHN</sequence>
<dbReference type="Pfam" id="PF10509">
    <property type="entry name" value="GalKase_gal_bdg"/>
    <property type="match status" value="1"/>
</dbReference>
<dbReference type="RefSeq" id="WP_221427603.1">
    <property type="nucleotide sequence ID" value="NZ_CP081296.1"/>
</dbReference>
<evidence type="ECO:0000313" key="11">
    <source>
        <dbReference type="EMBL" id="QZD91899.1"/>
    </source>
</evidence>
<dbReference type="NCBIfam" id="TIGR00131">
    <property type="entry name" value="gal_kin"/>
    <property type="match status" value="1"/>
</dbReference>
<accession>A0ABX8ZSL7</accession>
<keyword evidence="12" id="KW-1185">Reference proteome</keyword>
<dbReference type="InterPro" id="IPR020568">
    <property type="entry name" value="Ribosomal_Su5_D2-typ_SF"/>
</dbReference>
<gene>
    <name evidence="11" type="primary">galK</name>
    <name evidence="11" type="ORF">K3162_10090</name>
</gene>
<dbReference type="EMBL" id="CP081296">
    <property type="protein sequence ID" value="QZD91899.1"/>
    <property type="molecule type" value="Genomic_DNA"/>
</dbReference>
<evidence type="ECO:0000256" key="7">
    <source>
        <dbReference type="NCBIfam" id="TIGR00131"/>
    </source>
</evidence>
<feature type="domain" description="GHMP kinase C-terminal" evidence="9">
    <location>
        <begin position="277"/>
        <end position="355"/>
    </location>
</feature>
<evidence type="ECO:0000256" key="4">
    <source>
        <dbReference type="ARBA" id="ARBA00022777"/>
    </source>
</evidence>
<dbReference type="Gene3D" id="3.30.70.890">
    <property type="entry name" value="GHMP kinase, C-terminal domain"/>
    <property type="match status" value="1"/>
</dbReference>
<comment type="similarity">
    <text evidence="1">Belongs to the GHMP kinase family. GalK subfamily.</text>
</comment>
<evidence type="ECO:0000256" key="6">
    <source>
        <dbReference type="ARBA" id="ARBA00023144"/>
    </source>
</evidence>
<dbReference type="InterPro" id="IPR006206">
    <property type="entry name" value="Mevalonate/galactokinase"/>
</dbReference>
<dbReference type="EC" id="2.7.1.6" evidence="7"/>
<dbReference type="PROSITE" id="PS00627">
    <property type="entry name" value="GHMP_KINASES_ATP"/>
    <property type="match status" value="1"/>
</dbReference>
<evidence type="ECO:0000259" key="10">
    <source>
        <dbReference type="Pfam" id="PF10509"/>
    </source>
</evidence>
<dbReference type="PRINTS" id="PR00473">
    <property type="entry name" value="GALCTOKINASE"/>
</dbReference>
<evidence type="ECO:0000259" key="8">
    <source>
        <dbReference type="Pfam" id="PF00288"/>
    </source>
</evidence>
<dbReference type="InterPro" id="IPR019539">
    <property type="entry name" value="GalKase_N"/>
</dbReference>
<dbReference type="PIRSF" id="PIRSF000530">
    <property type="entry name" value="Galactokinase"/>
    <property type="match status" value="1"/>
</dbReference>
<dbReference type="InterPro" id="IPR006203">
    <property type="entry name" value="GHMP_knse_ATP-bd_CS"/>
</dbReference>
<feature type="domain" description="Galactokinase N-terminal" evidence="10">
    <location>
        <begin position="11"/>
        <end position="58"/>
    </location>
</feature>
<dbReference type="InterPro" id="IPR014721">
    <property type="entry name" value="Ribsml_uS5_D2-typ_fold_subgr"/>
</dbReference>
<dbReference type="PANTHER" id="PTHR10457">
    <property type="entry name" value="MEVALONATE KINASE/GALACTOKINASE"/>
    <property type="match status" value="1"/>
</dbReference>
<dbReference type="Pfam" id="PF08544">
    <property type="entry name" value="GHMP_kinases_C"/>
    <property type="match status" value="1"/>
</dbReference>
<protein>
    <recommendedName>
        <fullName evidence="7">Galactokinase</fullName>
        <ecNumber evidence="7">2.7.1.6</ecNumber>
    </recommendedName>
</protein>
<feature type="domain" description="GHMP kinase N-terminal" evidence="8">
    <location>
        <begin position="94"/>
        <end position="181"/>
    </location>
</feature>
<dbReference type="Pfam" id="PF00288">
    <property type="entry name" value="GHMP_kinases_N"/>
    <property type="match status" value="1"/>
</dbReference>
<reference evidence="11 12" key="1">
    <citation type="submission" date="2021-08" db="EMBL/GenBank/DDBJ databases">
        <title>Comparative Genomics Analysis of the Genus Qipengyuania Reveals Extensive Genetic Diversity and Metabolic Versatility, Including the Description of Fifteen Novel Species.</title>
        <authorList>
            <person name="Liu Y."/>
        </authorList>
    </citation>
    <scope>NUCLEOTIDE SEQUENCE [LARGE SCALE GENOMIC DNA]</scope>
    <source>
        <strain evidence="11 12">1NDW3</strain>
    </source>
</reference>
<dbReference type="SUPFAM" id="SSF55060">
    <property type="entry name" value="GHMP Kinase, C-terminal domain"/>
    <property type="match status" value="1"/>
</dbReference>
<dbReference type="InterPro" id="IPR000705">
    <property type="entry name" value="Galactokinase"/>
</dbReference>
<dbReference type="PANTHER" id="PTHR10457:SF7">
    <property type="entry name" value="GALACTOKINASE-RELATED"/>
    <property type="match status" value="1"/>
</dbReference>
<evidence type="ECO:0000256" key="3">
    <source>
        <dbReference type="ARBA" id="ARBA00022741"/>
    </source>
</evidence>
<evidence type="ECO:0000256" key="5">
    <source>
        <dbReference type="ARBA" id="ARBA00022840"/>
    </source>
</evidence>
<evidence type="ECO:0000259" key="9">
    <source>
        <dbReference type="Pfam" id="PF08544"/>
    </source>
</evidence>
<dbReference type="SUPFAM" id="SSF54211">
    <property type="entry name" value="Ribosomal protein S5 domain 2-like"/>
    <property type="match status" value="1"/>
</dbReference>
<dbReference type="GO" id="GO:0004335">
    <property type="term" value="F:galactokinase activity"/>
    <property type="evidence" value="ECO:0007669"/>
    <property type="project" value="UniProtKB-EC"/>
</dbReference>
<dbReference type="PRINTS" id="PR00959">
    <property type="entry name" value="MEVGALKINASE"/>
</dbReference>
<keyword evidence="6" id="KW-0119">Carbohydrate metabolism</keyword>
<keyword evidence="4" id="KW-0418">Kinase</keyword>
<evidence type="ECO:0000256" key="2">
    <source>
        <dbReference type="ARBA" id="ARBA00022679"/>
    </source>
</evidence>
<dbReference type="InterPro" id="IPR019741">
    <property type="entry name" value="Galactokinase_CS"/>
</dbReference>
<dbReference type="InterPro" id="IPR013750">
    <property type="entry name" value="GHMP_kinase_C_dom"/>
</dbReference>
<keyword evidence="3" id="KW-0547">Nucleotide-binding</keyword>
<evidence type="ECO:0000313" key="12">
    <source>
        <dbReference type="Proteomes" id="UP000824300"/>
    </source>
</evidence>
<name>A0ABX8ZSL7_9SPHN</name>
<keyword evidence="6" id="KW-0299">Galactose metabolism</keyword>
<dbReference type="InterPro" id="IPR036554">
    <property type="entry name" value="GHMP_kinase_C_sf"/>
</dbReference>
<keyword evidence="5" id="KW-0067">ATP-binding</keyword>
<dbReference type="Proteomes" id="UP000824300">
    <property type="component" value="Chromosome"/>
</dbReference>
<keyword evidence="2 11" id="KW-0808">Transferase</keyword>
<dbReference type="PROSITE" id="PS00106">
    <property type="entry name" value="GALACTOKINASE"/>
    <property type="match status" value="1"/>
</dbReference>
<proteinExistence type="inferred from homology"/>
<dbReference type="InterPro" id="IPR006204">
    <property type="entry name" value="GHMP_kinase_N_dom"/>
</dbReference>
<organism evidence="11 12">
    <name type="scientific">Qipengyuania xiapuensis</name>
    <dbReference type="NCBI Taxonomy" id="2867236"/>
    <lineage>
        <taxon>Bacteria</taxon>
        <taxon>Pseudomonadati</taxon>
        <taxon>Pseudomonadota</taxon>
        <taxon>Alphaproteobacteria</taxon>
        <taxon>Sphingomonadales</taxon>
        <taxon>Erythrobacteraceae</taxon>
        <taxon>Qipengyuania</taxon>
    </lineage>
</organism>